<dbReference type="EMBL" id="FP236843">
    <property type="protein sequence ID" value="CAX58441.1"/>
    <property type="molecule type" value="Genomic_DNA"/>
</dbReference>
<dbReference type="GeneID" id="90510932"/>
<dbReference type="HOGENOM" id="CLU_1989221_0_0_6"/>
<dbReference type="RefSeq" id="WP_013200944.1">
    <property type="nucleotide sequence ID" value="NC_014306.1"/>
</dbReference>
<proteinExistence type="predicted"/>
<organism evidence="3">
    <name type="scientific">Erwinia billingiae (strain Eb661)</name>
    <dbReference type="NCBI Taxonomy" id="634500"/>
    <lineage>
        <taxon>Bacteria</taxon>
        <taxon>Pseudomonadati</taxon>
        <taxon>Pseudomonadota</taxon>
        <taxon>Gammaproteobacteria</taxon>
        <taxon>Enterobacterales</taxon>
        <taxon>Erwiniaceae</taxon>
        <taxon>Erwinia</taxon>
    </lineage>
</organism>
<dbReference type="AlphaFoldDB" id="D8MNN4"/>
<feature type="compositionally biased region" description="Polar residues" evidence="1">
    <location>
        <begin position="105"/>
        <end position="125"/>
    </location>
</feature>
<evidence type="ECO:0000256" key="1">
    <source>
        <dbReference type="SAM" id="MobiDB-lite"/>
    </source>
</evidence>
<accession>D8MNN4</accession>
<gene>
    <name evidence="2" type="ordered locus">EbC_09100</name>
</gene>
<evidence type="ECO:0000313" key="2">
    <source>
        <dbReference type="EMBL" id="CAX58441.1"/>
    </source>
</evidence>
<sequence length="125" mass="14499">MDKNHFYERLTRWQHLRFNDVTLRERPDTQAWNKKYEIYIQDKSKTSAQLYIRTTQPGEDIAQVLGEYLKLLQEYNGSDIAVAAPQETPVVARGITKESCRPLTGNHQPRLHTTTPASRLTRSLS</sequence>
<feature type="region of interest" description="Disordered" evidence="1">
    <location>
        <begin position="100"/>
        <end position="125"/>
    </location>
</feature>
<protein>
    <submittedName>
        <fullName evidence="2">Uncharacterized protein</fullName>
    </submittedName>
</protein>
<keyword evidence="3" id="KW-1185">Reference proteome</keyword>
<reference evidence="2 3" key="1">
    <citation type="journal article" date="2010" name="BMC Genomics">
        <title>Genome comparison of the epiphytic bacteria Erwinia billingiae and E. tasmaniensis with the pear pathogen E. pyrifoliae.</title>
        <authorList>
            <person name="Kube M."/>
            <person name="Migdoll A.M."/>
            <person name="Gehring I."/>
            <person name="Heitmann K."/>
            <person name="Mayer Y."/>
            <person name="Kuhl H."/>
            <person name="Knaust F."/>
            <person name="Geider K."/>
            <person name="Reinhardt R."/>
        </authorList>
    </citation>
    <scope>NUCLEOTIDE SEQUENCE [LARGE SCALE GENOMIC DNA]</scope>
    <source>
        <strain evidence="2 3">Eb661</strain>
    </source>
</reference>
<dbReference type="KEGG" id="ebi:EbC_09100"/>
<dbReference type="eggNOG" id="ENOG503494J">
    <property type="taxonomic scope" value="Bacteria"/>
</dbReference>
<dbReference type="Proteomes" id="UP000008793">
    <property type="component" value="Chromosome"/>
</dbReference>
<name>D8MNN4_ERWBE</name>
<evidence type="ECO:0000313" key="3">
    <source>
        <dbReference type="Proteomes" id="UP000008793"/>
    </source>
</evidence>